<sequence>MKFAYADPPYIGQARKHYGKDAREVNHEILINTLCNEYEAWALSLSSSSVRQIQRALQLRDGTGAPVCRQQLTDGRPYFGCVGGVLNL</sequence>
<dbReference type="AlphaFoldDB" id="A0A0F9IMJ4"/>
<proteinExistence type="predicted"/>
<name>A0A0F9IMJ4_9ZZZZ</name>
<dbReference type="EMBL" id="LAZR01018784">
    <property type="protein sequence ID" value="KKL95020.1"/>
    <property type="molecule type" value="Genomic_DNA"/>
</dbReference>
<comment type="caution">
    <text evidence="1">The sequence shown here is derived from an EMBL/GenBank/DDBJ whole genome shotgun (WGS) entry which is preliminary data.</text>
</comment>
<accession>A0A0F9IMJ4</accession>
<organism evidence="1">
    <name type="scientific">marine sediment metagenome</name>
    <dbReference type="NCBI Taxonomy" id="412755"/>
    <lineage>
        <taxon>unclassified sequences</taxon>
        <taxon>metagenomes</taxon>
        <taxon>ecological metagenomes</taxon>
    </lineage>
</organism>
<reference evidence="1" key="1">
    <citation type="journal article" date="2015" name="Nature">
        <title>Complex archaea that bridge the gap between prokaryotes and eukaryotes.</title>
        <authorList>
            <person name="Spang A."/>
            <person name="Saw J.H."/>
            <person name="Jorgensen S.L."/>
            <person name="Zaremba-Niedzwiedzka K."/>
            <person name="Martijn J."/>
            <person name="Lind A.E."/>
            <person name="van Eijk R."/>
            <person name="Schleper C."/>
            <person name="Guy L."/>
            <person name="Ettema T.J."/>
        </authorList>
    </citation>
    <scope>NUCLEOTIDE SEQUENCE</scope>
</reference>
<evidence type="ECO:0000313" key="1">
    <source>
        <dbReference type="EMBL" id="KKL95020.1"/>
    </source>
</evidence>
<gene>
    <name evidence="1" type="ORF">LCGC14_1858790</name>
</gene>
<protein>
    <submittedName>
        <fullName evidence="1">Uncharacterized protein</fullName>
    </submittedName>
</protein>